<dbReference type="RefSeq" id="XP_066700822.1">
    <property type="nucleotide sequence ID" value="XM_066844710.1"/>
</dbReference>
<protein>
    <recommendedName>
        <fullName evidence="4">Zn(2)-C6 fungal-type domain-containing protein</fullName>
    </recommendedName>
</protein>
<reference evidence="5 6" key="1">
    <citation type="submission" date="2023-01" db="EMBL/GenBank/DDBJ databases">
        <title>Analysis of 21 Apiospora genomes using comparative genomics revels a genus with tremendous synthesis potential of carbohydrate active enzymes and secondary metabolites.</title>
        <authorList>
            <person name="Sorensen T."/>
        </authorList>
    </citation>
    <scope>NUCLEOTIDE SEQUENCE [LARGE SCALE GENOMIC DNA]</scope>
    <source>
        <strain evidence="5 6">CBS 24483</strain>
    </source>
</reference>
<accession>A0ABR1QFK6</accession>
<dbReference type="Proteomes" id="UP001391051">
    <property type="component" value="Unassembled WGS sequence"/>
</dbReference>
<keyword evidence="6" id="KW-1185">Reference proteome</keyword>
<comment type="subcellular location">
    <subcellularLocation>
        <location evidence="1">Nucleus</location>
    </subcellularLocation>
</comment>
<feature type="domain" description="Zn(2)-C6 fungal-type" evidence="4">
    <location>
        <begin position="1"/>
        <end position="45"/>
    </location>
</feature>
<proteinExistence type="predicted"/>
<evidence type="ECO:0000256" key="1">
    <source>
        <dbReference type="ARBA" id="ARBA00004123"/>
    </source>
</evidence>
<dbReference type="Pfam" id="PF00172">
    <property type="entry name" value="Zn_clus"/>
    <property type="match status" value="1"/>
</dbReference>
<name>A0ABR1QFK6_9PEZI</name>
<dbReference type="PANTHER" id="PTHR37534:SF39">
    <property type="entry name" value="TRANSCRIPTION FACTOR DOMAIN-CONTAINING PROTEIN"/>
    <property type="match status" value="1"/>
</dbReference>
<evidence type="ECO:0000256" key="3">
    <source>
        <dbReference type="SAM" id="MobiDB-lite"/>
    </source>
</evidence>
<keyword evidence="2" id="KW-0539">Nucleus</keyword>
<gene>
    <name evidence="5" type="ORF">PG986_008488</name>
</gene>
<comment type="caution">
    <text evidence="5">The sequence shown here is derived from an EMBL/GenBank/DDBJ whole genome shotgun (WGS) entry which is preliminary data.</text>
</comment>
<organism evidence="5 6">
    <name type="scientific">Apiospora aurea</name>
    <dbReference type="NCBI Taxonomy" id="335848"/>
    <lineage>
        <taxon>Eukaryota</taxon>
        <taxon>Fungi</taxon>
        <taxon>Dikarya</taxon>
        <taxon>Ascomycota</taxon>
        <taxon>Pezizomycotina</taxon>
        <taxon>Sordariomycetes</taxon>
        <taxon>Xylariomycetidae</taxon>
        <taxon>Amphisphaeriales</taxon>
        <taxon>Apiosporaceae</taxon>
        <taxon>Apiospora</taxon>
    </lineage>
</organism>
<evidence type="ECO:0000259" key="4">
    <source>
        <dbReference type="SMART" id="SM00066"/>
    </source>
</evidence>
<dbReference type="Gene3D" id="4.10.240.10">
    <property type="entry name" value="Zn(2)-C6 fungal-type DNA-binding domain"/>
    <property type="match status" value="1"/>
</dbReference>
<dbReference type="SMART" id="SM00066">
    <property type="entry name" value="GAL4"/>
    <property type="match status" value="1"/>
</dbReference>
<dbReference type="PANTHER" id="PTHR37534">
    <property type="entry name" value="TRANSCRIPTIONAL ACTIVATOR PROTEIN UGA3"/>
    <property type="match status" value="1"/>
</dbReference>
<evidence type="ECO:0000313" key="6">
    <source>
        <dbReference type="Proteomes" id="UP001391051"/>
    </source>
</evidence>
<dbReference type="GeneID" id="92077772"/>
<evidence type="ECO:0000256" key="2">
    <source>
        <dbReference type="ARBA" id="ARBA00023242"/>
    </source>
</evidence>
<dbReference type="InterPro" id="IPR036864">
    <property type="entry name" value="Zn2-C6_fun-type_DNA-bd_sf"/>
</dbReference>
<sequence length="458" mass="51554">MKARKSCWTCKARKLQCDGRQPTCERRTRSQRACQGYEVRLSWPRDNDKKRAIVGKDVVPSAKHHWLKGSAERFFINTTWQDIEQYHRLSLRGQAFQQVHASTPCFSDLWEHPKHQASHLELIRHFYDSAYCAIVSFDATTPVIRDSLVRLALAQKSASGLALFYALLAFSSLHRLGLQEQAVQLKISSLHYLSVAVKDEALMSAEPTAQHVAASMFLGCFEHEALSRFAVRHWRHKSLVLEAPDPEKSESMDLKYTPLTKHRPAPPCPNPTFGILSLLSEICRALLDPRDPQSHHPAYIDRVKTYETQLAETTPTALSNPTTAPKAAAGTELYHLATRIYLARATQSPHESPASLDSLTRAVFAGTVVTCRSCEHFFPLFILACEARRDEDRAAVLSLIERTGRNSPRGVRSVGILANERPMKPESKQIWQKDKKKSCCTSRESNAGPIDGNDGFYH</sequence>
<dbReference type="InterPro" id="IPR021858">
    <property type="entry name" value="Fun_TF"/>
</dbReference>
<dbReference type="SUPFAM" id="SSF57701">
    <property type="entry name" value="Zn2/Cys6 DNA-binding domain"/>
    <property type="match status" value="1"/>
</dbReference>
<dbReference type="InterPro" id="IPR001138">
    <property type="entry name" value="Zn2Cys6_DnaBD"/>
</dbReference>
<feature type="region of interest" description="Disordered" evidence="3">
    <location>
        <begin position="423"/>
        <end position="458"/>
    </location>
</feature>
<dbReference type="CDD" id="cd00067">
    <property type="entry name" value="GAL4"/>
    <property type="match status" value="1"/>
</dbReference>
<feature type="compositionally biased region" description="Basic and acidic residues" evidence="3">
    <location>
        <begin position="423"/>
        <end position="433"/>
    </location>
</feature>
<dbReference type="EMBL" id="JAQQWE010000005">
    <property type="protein sequence ID" value="KAK7952760.1"/>
    <property type="molecule type" value="Genomic_DNA"/>
</dbReference>
<dbReference type="Pfam" id="PF11951">
    <property type="entry name" value="Fungal_trans_2"/>
    <property type="match status" value="1"/>
</dbReference>
<evidence type="ECO:0000313" key="5">
    <source>
        <dbReference type="EMBL" id="KAK7952760.1"/>
    </source>
</evidence>